<organism evidence="2 3">
    <name type="scientific">Ferrimonas aestuarii</name>
    <dbReference type="NCBI Taxonomy" id="2569539"/>
    <lineage>
        <taxon>Bacteria</taxon>
        <taxon>Pseudomonadati</taxon>
        <taxon>Pseudomonadota</taxon>
        <taxon>Gammaproteobacteria</taxon>
        <taxon>Alteromonadales</taxon>
        <taxon>Ferrimonadaceae</taxon>
        <taxon>Ferrimonas</taxon>
    </lineage>
</organism>
<keyword evidence="3" id="KW-1185">Reference proteome</keyword>
<accession>A0A4U1BN59</accession>
<name>A0A4U1BN59_9GAMM</name>
<dbReference type="Proteomes" id="UP000305675">
    <property type="component" value="Unassembled WGS sequence"/>
</dbReference>
<reference evidence="2 3" key="1">
    <citation type="submission" date="2019-04" db="EMBL/GenBank/DDBJ databases">
        <authorList>
            <person name="Hwang J.C."/>
        </authorList>
    </citation>
    <scope>NUCLEOTIDE SEQUENCE [LARGE SCALE GENOMIC DNA]</scope>
    <source>
        <strain evidence="2 3">IMCC35002</strain>
    </source>
</reference>
<protein>
    <recommendedName>
        <fullName evidence="4">Primosomal replication protein PriB/PriC domain protein</fullName>
    </recommendedName>
</protein>
<dbReference type="RefSeq" id="WP_136864166.1">
    <property type="nucleotide sequence ID" value="NZ_SWCJ01000012.1"/>
</dbReference>
<evidence type="ECO:0000313" key="2">
    <source>
        <dbReference type="EMBL" id="TKB53299.1"/>
    </source>
</evidence>
<feature type="region of interest" description="Disordered" evidence="1">
    <location>
        <begin position="49"/>
        <end position="69"/>
    </location>
</feature>
<evidence type="ECO:0000256" key="1">
    <source>
        <dbReference type="SAM" id="MobiDB-lite"/>
    </source>
</evidence>
<evidence type="ECO:0008006" key="4">
    <source>
        <dbReference type="Google" id="ProtNLM"/>
    </source>
</evidence>
<dbReference type="EMBL" id="SWCJ01000012">
    <property type="protein sequence ID" value="TKB53299.1"/>
    <property type="molecule type" value="Genomic_DNA"/>
</dbReference>
<evidence type="ECO:0000313" key="3">
    <source>
        <dbReference type="Proteomes" id="UP000305675"/>
    </source>
</evidence>
<proteinExistence type="predicted"/>
<comment type="caution">
    <text evidence="2">The sequence shown here is derived from an EMBL/GenBank/DDBJ whole genome shotgun (WGS) entry which is preliminary data.</text>
</comment>
<dbReference type="OrthoDB" id="6053012at2"/>
<gene>
    <name evidence="2" type="ORF">FCL42_14605</name>
</gene>
<dbReference type="AlphaFoldDB" id="A0A4U1BN59"/>
<feature type="compositionally biased region" description="Polar residues" evidence="1">
    <location>
        <begin position="58"/>
        <end position="69"/>
    </location>
</feature>
<sequence>MASLTEIEAMIALYTNAEREVLEGKSVSFGGRTLTMESLGEIRAGRKEWERKKFRSQPGGNSPAQATFE</sequence>